<feature type="region of interest" description="Disordered" evidence="1">
    <location>
        <begin position="809"/>
        <end position="835"/>
    </location>
</feature>
<feature type="compositionally biased region" description="Low complexity" evidence="1">
    <location>
        <begin position="811"/>
        <end position="823"/>
    </location>
</feature>
<evidence type="ECO:0000256" key="1">
    <source>
        <dbReference type="SAM" id="MobiDB-lite"/>
    </source>
</evidence>
<feature type="region of interest" description="Disordered" evidence="1">
    <location>
        <begin position="424"/>
        <end position="448"/>
    </location>
</feature>
<evidence type="ECO:0000313" key="3">
    <source>
        <dbReference type="WBParaSite" id="L893_g28011.t1"/>
    </source>
</evidence>
<sequence length="871" mass="99285">MDALTRLFFLQRRLHEAALLPYWCFHINILVVALVRTHLLSAVDYGMLAVDDILRMQNVEILTEGDEDPVEELLSRIRGDPCWNRPTTYEETFEPDIPDPANGFVNNQPPSRKRRPRGEEKDGDYVPPTRQIRTNSSRKKQSAIRSSESPEGRDSANSCSLLDAGTLVIESSDTNDTEQEEEVASLHKRRQGRRKESEYLELVVEEIHNYRELYSLDDVYTPDQMDITCKNKWNDVMDIVNISFPQVNPTTAWRSWRKLRRKYLNAASNSPWNIHVCAKKWRAKLLFLDEFVRAPEIRVTNGYLRNEVDDILKSIKRSQAWRQESTESENSLTASNHITKPSRRFNIHAFAKSLEEVVQKYPNLLCEDVRGMQFPKELTPKAHSEWMLVVFEINRWYKSVSESFIWNAWKSHENERWAALQAETSDRSPTLPNIGQESQSSSAATLRASSSTSFEHTIPITTSKAIPRSPEVDSSDGCSSQLISEGAAECETSLAATSNASAEGQARRSSNKLMLRYVAADLTQEIKQHKELAGLDFDELPPPDKWSSDKRAAWNKVVQAVVKKHPIVDEQFLYKALVSSYVIVRGTKKLKDQAKPHSRAAWQSQQRTMVQSHPNIREVSLLHRCGHESLEFLVEQISRYQELYSINTDNASAPNELNQTAKRIWDKIMDALIGKYPDANETLAWKAWRNLRSKYMRNTPPQKWQGRLDFLFSTEGQTNCTVTTGRSFESPSYSESTSSNACVIPETVNSALHDEPEVIQIDDSPPESPSNSRPAPFVPTDIVAPQHTSTCSVVSAPYEQIRVMEQLNEVSSSASPGTSGAAPRQRPPEDGFRDTLKDRWQSVASRSRNKEIDLLQMRRRIIEVISRFDST</sequence>
<dbReference type="WBParaSite" id="L893_g28011.t1">
    <property type="protein sequence ID" value="L893_g28011.t1"/>
    <property type="gene ID" value="L893_g28011"/>
</dbReference>
<dbReference type="Proteomes" id="UP000095287">
    <property type="component" value="Unplaced"/>
</dbReference>
<dbReference type="AlphaFoldDB" id="A0A1I7ZMV0"/>
<organism evidence="2 3">
    <name type="scientific">Steinernema glaseri</name>
    <dbReference type="NCBI Taxonomy" id="37863"/>
    <lineage>
        <taxon>Eukaryota</taxon>
        <taxon>Metazoa</taxon>
        <taxon>Ecdysozoa</taxon>
        <taxon>Nematoda</taxon>
        <taxon>Chromadorea</taxon>
        <taxon>Rhabditida</taxon>
        <taxon>Tylenchina</taxon>
        <taxon>Panagrolaimomorpha</taxon>
        <taxon>Strongyloidoidea</taxon>
        <taxon>Steinernematidae</taxon>
        <taxon>Steinernema</taxon>
    </lineage>
</organism>
<name>A0A1I7ZMV0_9BILA</name>
<accession>A0A1I7ZMV0</accession>
<proteinExistence type="predicted"/>
<reference evidence="3" key="1">
    <citation type="submission" date="2016-11" db="UniProtKB">
        <authorList>
            <consortium name="WormBaseParasite"/>
        </authorList>
    </citation>
    <scope>IDENTIFICATION</scope>
</reference>
<feature type="compositionally biased region" description="Acidic residues" evidence="1">
    <location>
        <begin position="173"/>
        <end position="183"/>
    </location>
</feature>
<feature type="compositionally biased region" description="Low complexity" evidence="1">
    <location>
        <begin position="438"/>
        <end position="448"/>
    </location>
</feature>
<evidence type="ECO:0000313" key="2">
    <source>
        <dbReference type="Proteomes" id="UP000095287"/>
    </source>
</evidence>
<feature type="region of interest" description="Disordered" evidence="1">
    <location>
        <begin position="87"/>
        <end position="159"/>
    </location>
</feature>
<feature type="region of interest" description="Disordered" evidence="1">
    <location>
        <begin position="170"/>
        <end position="189"/>
    </location>
</feature>
<feature type="compositionally biased region" description="Polar residues" evidence="1">
    <location>
        <begin position="427"/>
        <end position="437"/>
    </location>
</feature>
<keyword evidence="2" id="KW-1185">Reference proteome</keyword>
<protein>
    <submittedName>
        <fullName evidence="3">MADF domain-containing protein</fullName>
    </submittedName>
</protein>
<feature type="compositionally biased region" description="Basic and acidic residues" evidence="1">
    <location>
        <begin position="826"/>
        <end position="835"/>
    </location>
</feature>